<proteinExistence type="predicted"/>
<evidence type="ECO:0000313" key="3">
    <source>
        <dbReference type="EMBL" id="CAJ1402182.1"/>
    </source>
</evidence>
<feature type="transmembrane region" description="Helical" evidence="1">
    <location>
        <begin position="443"/>
        <end position="465"/>
    </location>
</feature>
<dbReference type="AlphaFoldDB" id="A0AA36J9N1"/>
<evidence type="ECO:0000313" key="4">
    <source>
        <dbReference type="Proteomes" id="UP001178507"/>
    </source>
</evidence>
<evidence type="ECO:0000256" key="1">
    <source>
        <dbReference type="SAM" id="Phobius"/>
    </source>
</evidence>
<protein>
    <submittedName>
        <fullName evidence="3">Uncharacterized protein</fullName>
    </submittedName>
</protein>
<feature type="signal peptide" evidence="2">
    <location>
        <begin position="1"/>
        <end position="20"/>
    </location>
</feature>
<keyword evidence="1" id="KW-0812">Transmembrane</keyword>
<dbReference type="Proteomes" id="UP001178507">
    <property type="component" value="Unassembled WGS sequence"/>
</dbReference>
<feature type="non-terminal residue" evidence="3">
    <location>
        <position position="1"/>
    </location>
</feature>
<accession>A0AA36J9N1</accession>
<evidence type="ECO:0000256" key="2">
    <source>
        <dbReference type="SAM" id="SignalP"/>
    </source>
</evidence>
<feature type="chain" id="PRO_5041335192" evidence="2">
    <location>
        <begin position="21"/>
        <end position="466"/>
    </location>
</feature>
<feature type="transmembrane region" description="Helical" evidence="1">
    <location>
        <begin position="391"/>
        <end position="412"/>
    </location>
</feature>
<dbReference type="EMBL" id="CAUJNA010003442">
    <property type="protein sequence ID" value="CAJ1402182.1"/>
    <property type="molecule type" value="Genomic_DNA"/>
</dbReference>
<keyword evidence="4" id="KW-1185">Reference proteome</keyword>
<keyword evidence="2" id="KW-0732">Signal</keyword>
<comment type="caution">
    <text evidence="3">The sequence shown here is derived from an EMBL/GenBank/DDBJ whole genome shotgun (WGS) entry which is preliminary data.</text>
</comment>
<feature type="transmembrane region" description="Helical" evidence="1">
    <location>
        <begin position="216"/>
        <end position="237"/>
    </location>
</feature>
<keyword evidence="1" id="KW-0472">Membrane</keyword>
<sequence>AAMFWHTIALLELTLHTASGAEFYQGSVVFRCEGETGPVEVSAPVRYSVLEVAGQLLALCLLSGSLYLGSRAQWLTCLEVEAGALRETLDSSRICPRNQHPVLTRVYGKQLMDLRVGKGQGSLPLDRPKSWPEDSTVVMAAFGQYREAPSPQVRRRQYLLTIGGLGIVLLHGSSTSCWGCINEVVLGSTGGLFDVEAQLLLLGSCGRHNGSGIPCLLAGFCLTMLLFCQAVILLSGASDSAQDDDQMAITLVDAREYQENLIYGLYAGQEVRSHVWLRPNGSYWEVADFTAFFNGVESCPTSGPAQDGRSSWRRSQAVVSGVRIIHELDAQWSSVHSRGLPTEEGPCSVCVQFTSEGKEVRQMVPVDFLPGAFFCSVSVGRRQAWSNLSMIASAAAMALIVFDLSFHVQYIIQGTLLKDCEDIISGRCLELEPRDRITVRSAMGAYLAILGAICVAAIICILVSLK</sequence>
<reference evidence="3" key="1">
    <citation type="submission" date="2023-08" db="EMBL/GenBank/DDBJ databases">
        <authorList>
            <person name="Chen Y."/>
            <person name="Shah S."/>
            <person name="Dougan E. K."/>
            <person name="Thang M."/>
            <person name="Chan C."/>
        </authorList>
    </citation>
    <scope>NUCLEOTIDE SEQUENCE</scope>
</reference>
<gene>
    <name evidence="3" type="ORF">EVOR1521_LOCUS25128</name>
</gene>
<keyword evidence="1" id="KW-1133">Transmembrane helix</keyword>
<name>A0AA36J9N1_9DINO</name>
<organism evidence="3 4">
    <name type="scientific">Effrenium voratum</name>
    <dbReference type="NCBI Taxonomy" id="2562239"/>
    <lineage>
        <taxon>Eukaryota</taxon>
        <taxon>Sar</taxon>
        <taxon>Alveolata</taxon>
        <taxon>Dinophyceae</taxon>
        <taxon>Suessiales</taxon>
        <taxon>Symbiodiniaceae</taxon>
        <taxon>Effrenium</taxon>
    </lineage>
</organism>